<accession>A0A2W7IWM7</accession>
<dbReference type="PANTHER" id="PTHR30011:SF16">
    <property type="entry name" value="C2H2 FINGER DOMAIN TRANSCRIPTION FACTOR (EUROFUNG)-RELATED"/>
    <property type="match status" value="1"/>
</dbReference>
<dbReference type="PANTHER" id="PTHR30011">
    <property type="entry name" value="ALKANESULFONATE MONOOXYGENASE-RELATED"/>
    <property type="match status" value="1"/>
</dbReference>
<dbReference type="OrthoDB" id="6752030at2"/>
<dbReference type="Pfam" id="PF00296">
    <property type="entry name" value="Bac_luciferase"/>
    <property type="match status" value="1"/>
</dbReference>
<dbReference type="InterPro" id="IPR051260">
    <property type="entry name" value="Diverse_substr_monoxygenases"/>
</dbReference>
<dbReference type="InterPro" id="IPR036661">
    <property type="entry name" value="Luciferase-like_sf"/>
</dbReference>
<dbReference type="Proteomes" id="UP000249688">
    <property type="component" value="Unassembled WGS sequence"/>
</dbReference>
<sequence length="451" mass="48697">MTPHPRQIRLGVSMIGMGYHLAAWRHPEASAGGNMELAHFVRVAQAAERGLFDMAFLADGVGIRFHDEPPGALCRTSKNVQFEPLTLLSALAMVTERVGLVATASTTYNEPYHVARKFASLDHLSGGRAGWNVVTSVTNMEAANFNLDAAPSYASRYERAAEFVEVVRGLWDSWEDDAFIRDKASGINFDQAKLHVLNHKGKHFSVRGPLNVARTPQGAPVIVQAGASDEGRELAAATADVVYAAAQTLEEARAYYASVKGRMARYGREPDALKIMPGIMAIPGATRQVAQDRYDILQELVEPIVGLGALAGSLGDLSGFDLDGPVPPPVSQRMLSRAKIFLGMAERGGLSIRQLYLAIAGGNGHRMVIGTPADIADAMEEWFLGEAADGFNILPPWLPGGLEDVVDQVVPELQRRGLYRTAYAGRTLRDHLGIAPPDNRRAVLATLQAAK</sequence>
<evidence type="ECO:0000313" key="9">
    <source>
        <dbReference type="Proteomes" id="UP000249688"/>
    </source>
</evidence>
<feature type="binding site" evidence="6">
    <location>
        <position position="157"/>
    </location>
    <ligand>
        <name>FMN</name>
        <dbReference type="ChEBI" id="CHEBI:58210"/>
    </ligand>
</feature>
<name>A0A2W7IWM7_9PROT</name>
<reference evidence="8 9" key="1">
    <citation type="submission" date="2018-06" db="EMBL/GenBank/DDBJ databases">
        <title>Genomic Encyclopedia of Archaeal and Bacterial Type Strains, Phase II (KMG-II): from individual species to whole genera.</title>
        <authorList>
            <person name="Goeker M."/>
        </authorList>
    </citation>
    <scope>NUCLEOTIDE SEQUENCE [LARGE SCALE GENOMIC DNA]</scope>
    <source>
        <strain evidence="8 9">DSM 24525</strain>
    </source>
</reference>
<keyword evidence="1 6" id="KW-0285">Flavoprotein</keyword>
<dbReference type="GO" id="GO:0004497">
    <property type="term" value="F:monooxygenase activity"/>
    <property type="evidence" value="ECO:0007669"/>
    <property type="project" value="UniProtKB-KW"/>
</dbReference>
<dbReference type="AlphaFoldDB" id="A0A2W7IWM7"/>
<feature type="binding site" evidence="6">
    <location>
        <position position="103"/>
    </location>
    <ligand>
        <name>FMN</name>
        <dbReference type="ChEBI" id="CHEBI:58210"/>
    </ligand>
</feature>
<dbReference type="InterPro" id="IPR016215">
    <property type="entry name" value="NTA_MOA"/>
</dbReference>
<dbReference type="GO" id="GO:0016705">
    <property type="term" value="F:oxidoreductase activity, acting on paired donors, with incorporation or reduction of molecular oxygen"/>
    <property type="evidence" value="ECO:0007669"/>
    <property type="project" value="InterPro"/>
</dbReference>
<evidence type="ECO:0000256" key="4">
    <source>
        <dbReference type="ARBA" id="ARBA00023033"/>
    </source>
</evidence>
<evidence type="ECO:0000256" key="5">
    <source>
        <dbReference type="ARBA" id="ARBA00033748"/>
    </source>
</evidence>
<dbReference type="NCBIfam" id="TIGR03860">
    <property type="entry name" value="FMN_nitrolo"/>
    <property type="match status" value="1"/>
</dbReference>
<feature type="domain" description="Luciferase-like" evidence="7">
    <location>
        <begin position="22"/>
        <end position="381"/>
    </location>
</feature>
<organism evidence="8 9">
    <name type="scientific">Humitalea rosea</name>
    <dbReference type="NCBI Taxonomy" id="990373"/>
    <lineage>
        <taxon>Bacteria</taxon>
        <taxon>Pseudomonadati</taxon>
        <taxon>Pseudomonadota</taxon>
        <taxon>Alphaproteobacteria</taxon>
        <taxon>Acetobacterales</taxon>
        <taxon>Roseomonadaceae</taxon>
        <taxon>Humitalea</taxon>
    </lineage>
</organism>
<comment type="caution">
    <text evidence="8">The sequence shown here is derived from an EMBL/GenBank/DDBJ whole genome shotgun (WGS) entry which is preliminary data.</text>
</comment>
<dbReference type="CDD" id="cd01095">
    <property type="entry name" value="Nitrilotriacetate_monoxgenase"/>
    <property type="match status" value="1"/>
</dbReference>
<feature type="binding site" evidence="6">
    <location>
        <position position="59"/>
    </location>
    <ligand>
        <name>FMN</name>
        <dbReference type="ChEBI" id="CHEBI:58210"/>
    </ligand>
</feature>
<evidence type="ECO:0000259" key="7">
    <source>
        <dbReference type="Pfam" id="PF00296"/>
    </source>
</evidence>
<dbReference type="Gene3D" id="3.20.20.30">
    <property type="entry name" value="Luciferase-like domain"/>
    <property type="match status" value="1"/>
</dbReference>
<keyword evidence="4 8" id="KW-0503">Monooxygenase</keyword>
<feature type="binding site" evidence="6">
    <location>
        <position position="228"/>
    </location>
    <ligand>
        <name>FMN</name>
        <dbReference type="ChEBI" id="CHEBI:58210"/>
    </ligand>
</feature>
<keyword evidence="9" id="KW-1185">Reference proteome</keyword>
<dbReference type="PIRSF" id="PIRSF000337">
    <property type="entry name" value="NTA_MOA"/>
    <property type="match status" value="1"/>
</dbReference>
<proteinExistence type="inferred from homology"/>
<protein>
    <submittedName>
        <fullName evidence="8">Alkanesulfonate monooxygenase</fullName>
    </submittedName>
</protein>
<comment type="similarity">
    <text evidence="5">Belongs to the NtaA/SnaA/DszA monooxygenase family.</text>
</comment>
<dbReference type="InterPro" id="IPR011251">
    <property type="entry name" value="Luciferase-like_dom"/>
</dbReference>
<evidence type="ECO:0000256" key="2">
    <source>
        <dbReference type="ARBA" id="ARBA00022643"/>
    </source>
</evidence>
<dbReference type="RefSeq" id="WP_111396213.1">
    <property type="nucleotide sequence ID" value="NZ_QKYU01000001.1"/>
</dbReference>
<keyword evidence="2 6" id="KW-0288">FMN</keyword>
<dbReference type="SUPFAM" id="SSF51679">
    <property type="entry name" value="Bacterial luciferase-like"/>
    <property type="match status" value="1"/>
</dbReference>
<keyword evidence="3" id="KW-0560">Oxidoreductase</keyword>
<evidence type="ECO:0000256" key="1">
    <source>
        <dbReference type="ARBA" id="ARBA00022630"/>
    </source>
</evidence>
<evidence type="ECO:0000256" key="6">
    <source>
        <dbReference type="PIRSR" id="PIRSR000337-1"/>
    </source>
</evidence>
<evidence type="ECO:0000313" key="8">
    <source>
        <dbReference type="EMBL" id="PZW50922.1"/>
    </source>
</evidence>
<evidence type="ECO:0000256" key="3">
    <source>
        <dbReference type="ARBA" id="ARBA00023002"/>
    </source>
</evidence>
<gene>
    <name evidence="8" type="ORF">C8P66_101137</name>
</gene>
<dbReference type="EMBL" id="QKYU01000001">
    <property type="protein sequence ID" value="PZW50922.1"/>
    <property type="molecule type" value="Genomic_DNA"/>
</dbReference>